<evidence type="ECO:0000256" key="1">
    <source>
        <dbReference type="SAM" id="MobiDB-lite"/>
    </source>
</evidence>
<comment type="caution">
    <text evidence="2">The sequence shown here is derived from an EMBL/GenBank/DDBJ whole genome shotgun (WGS) entry which is preliminary data.</text>
</comment>
<feature type="compositionally biased region" description="Gly residues" evidence="1">
    <location>
        <begin position="168"/>
        <end position="181"/>
    </location>
</feature>
<proteinExistence type="predicted"/>
<feature type="region of interest" description="Disordered" evidence="1">
    <location>
        <begin position="163"/>
        <end position="185"/>
    </location>
</feature>
<evidence type="ECO:0000313" key="3">
    <source>
        <dbReference type="Proteomes" id="UP000521922"/>
    </source>
</evidence>
<evidence type="ECO:0000313" key="2">
    <source>
        <dbReference type="EMBL" id="NYD23876.1"/>
    </source>
</evidence>
<reference evidence="2 3" key="1">
    <citation type="submission" date="2020-07" db="EMBL/GenBank/DDBJ databases">
        <title>Sequencing the genomes of 1000 actinobacteria strains.</title>
        <authorList>
            <person name="Klenk H.-P."/>
        </authorList>
    </citation>
    <scope>NUCLEOTIDE SEQUENCE [LARGE SCALE GENOMIC DNA]</scope>
    <source>
        <strain evidence="2 3">DSM 7487</strain>
    </source>
</reference>
<dbReference type="Proteomes" id="UP000521922">
    <property type="component" value="Unassembled WGS sequence"/>
</dbReference>
<accession>A0A7Y9DNI3</accession>
<name>A0A7Y9DNI3_9ACTN</name>
<protein>
    <submittedName>
        <fullName evidence="2">Uncharacterized protein</fullName>
    </submittedName>
</protein>
<dbReference type="EMBL" id="JACCBB010000001">
    <property type="protein sequence ID" value="NYD23876.1"/>
    <property type="molecule type" value="Genomic_DNA"/>
</dbReference>
<gene>
    <name evidence="2" type="ORF">BJ968_003416</name>
</gene>
<dbReference type="AlphaFoldDB" id="A0A7Y9DNI3"/>
<keyword evidence="3" id="KW-1185">Reference proteome</keyword>
<sequence length="206" mass="21018">MTRACAVLPVLPADLPVLDACLEHLVAAADECAAAGVPTVLVLAVSVGPAALRPVLDSWIPLVGLLDDVELTVAAHPGARDREDLRRRTARELPAALPDPASTVVLTTTCDVGVGPDWIAEHVRHHRQGARASTGPVAGLPGPHATTANLALRADLLELVPLDMDGPGSNGSGSDGVGSDGPGYPPLVHALTPAVSTLRVTLPAFP</sequence>
<dbReference type="RefSeq" id="WP_179753914.1">
    <property type="nucleotide sequence ID" value="NZ_BAAAGN010000003.1"/>
</dbReference>
<organism evidence="2 3">
    <name type="scientific">Kineococcus aurantiacus</name>
    <dbReference type="NCBI Taxonomy" id="37633"/>
    <lineage>
        <taxon>Bacteria</taxon>
        <taxon>Bacillati</taxon>
        <taxon>Actinomycetota</taxon>
        <taxon>Actinomycetes</taxon>
        <taxon>Kineosporiales</taxon>
        <taxon>Kineosporiaceae</taxon>
        <taxon>Kineococcus</taxon>
    </lineage>
</organism>